<keyword evidence="2" id="KW-0812">Transmembrane</keyword>
<protein>
    <recommendedName>
        <fullName evidence="5">PQQ enzyme repeat family protein</fullName>
    </recommendedName>
</protein>
<evidence type="ECO:0000313" key="4">
    <source>
        <dbReference type="Proteomes" id="UP000467124"/>
    </source>
</evidence>
<evidence type="ECO:0000313" key="3">
    <source>
        <dbReference type="EMBL" id="MYR31709.1"/>
    </source>
</evidence>
<dbReference type="EMBL" id="WWHY01000001">
    <property type="protein sequence ID" value="MYR31709.1"/>
    <property type="molecule type" value="Genomic_DNA"/>
</dbReference>
<accession>A0A7K2IP07</accession>
<name>A0A7K2IP07_9ACTN</name>
<proteinExistence type="predicted"/>
<feature type="transmembrane region" description="Helical" evidence="2">
    <location>
        <begin position="38"/>
        <end position="58"/>
    </location>
</feature>
<organism evidence="3 4">
    <name type="scientific">Nocardiopsis alba</name>
    <dbReference type="NCBI Taxonomy" id="53437"/>
    <lineage>
        <taxon>Bacteria</taxon>
        <taxon>Bacillati</taxon>
        <taxon>Actinomycetota</taxon>
        <taxon>Actinomycetes</taxon>
        <taxon>Streptosporangiales</taxon>
        <taxon>Nocardiopsidaceae</taxon>
        <taxon>Nocardiopsis</taxon>
    </lineage>
</organism>
<evidence type="ECO:0008006" key="5">
    <source>
        <dbReference type="Google" id="ProtNLM"/>
    </source>
</evidence>
<feature type="transmembrane region" description="Helical" evidence="2">
    <location>
        <begin position="146"/>
        <end position="165"/>
    </location>
</feature>
<dbReference type="InterPro" id="IPR011047">
    <property type="entry name" value="Quinoprotein_ADH-like_sf"/>
</dbReference>
<reference evidence="3 4" key="1">
    <citation type="journal article" date="2019" name="Nat. Commun.">
        <title>The antimicrobial potential of Streptomyces from insect microbiomes.</title>
        <authorList>
            <person name="Chevrette M.G."/>
            <person name="Carlson C.M."/>
            <person name="Ortega H.E."/>
            <person name="Thomas C."/>
            <person name="Ananiev G.E."/>
            <person name="Barns K.J."/>
            <person name="Book A.J."/>
            <person name="Cagnazzo J."/>
            <person name="Carlos C."/>
            <person name="Flanigan W."/>
            <person name="Grubbs K.J."/>
            <person name="Horn H.A."/>
            <person name="Hoffmann F.M."/>
            <person name="Klassen J.L."/>
            <person name="Knack J.J."/>
            <person name="Lewin G.R."/>
            <person name="McDonald B.R."/>
            <person name="Muller L."/>
            <person name="Melo W.G.P."/>
            <person name="Pinto-Tomas A.A."/>
            <person name="Schmitz A."/>
            <person name="Wendt-Pienkowski E."/>
            <person name="Wildman S."/>
            <person name="Zhao M."/>
            <person name="Zhang F."/>
            <person name="Bugni T.S."/>
            <person name="Andes D.R."/>
            <person name="Pupo M.T."/>
            <person name="Currie C.R."/>
        </authorList>
    </citation>
    <scope>NUCLEOTIDE SEQUENCE [LARGE SCALE GENOMIC DNA]</scope>
    <source>
        <strain evidence="3 4">SID5840</strain>
    </source>
</reference>
<feature type="compositionally biased region" description="Basic and acidic residues" evidence="1">
    <location>
        <begin position="12"/>
        <end position="29"/>
    </location>
</feature>
<feature type="transmembrane region" description="Helical" evidence="2">
    <location>
        <begin position="78"/>
        <end position="99"/>
    </location>
</feature>
<feature type="region of interest" description="Disordered" evidence="1">
    <location>
        <begin position="1"/>
        <end position="29"/>
    </location>
</feature>
<gene>
    <name evidence="3" type="ORF">GTW20_05345</name>
</gene>
<sequence length="736" mass="78513">MTDDGSSGVEDVDARRAPKDRASAEREREDPLPPLRSLLAGFGVAVLFAGLICLFTGVNLSTRSDMAELTERTPIVGFLLVVFMTGAVVLAPMAAAGIGERGVRRALAVLSAVSGTGLVYALRPLWVFEYLRDERADHWAYGLGDLWLWIGMVAVTLGSVLYAVVPVGGKGLWRRPSSLVGAGAASLAVVLAMVMVRPIADEVGARLIEHTTAAPLEGAAPSVPESVSEVAWRWSPEDDLVPAGALAVERGVFVRLVDGGLLLDGETGEELWRHRRPGHTLRAGVGPEGTTVAMAFALPHAHHLEGGVGVEFLRLDAGTGEIVDERTLAPFFDTEAGEGVVEVYAGTGDDVDTDRPLSVVPAESGDVEDLPPVLAHMTDDLLLSVGGEERSVPFGSEEGYATAYDLETWETAWTLPEEEDCVDRGAGEWDRTALVGDLVLTSRLCSIPRGEEDCEDEDGCPDRMAVAAWEVDTGRERWRHEWEAGEDVEKPPALRVAGESRGSIQAPAEDRGEAGEGDLFSHRDFDDRGDRVLVSRADTWYEGLFVLDATTGEVLEEERDVPFTPPEDGDRPDPFAEEPVGFDEDAYYARVGRPNDGTGVRLERVGFGSSGEPERLVDLTHESDGCLMTAGSAVCAYGLSRYRTSDTSPGGGHGPRVEVTDLAGGTDTISLWGVGEEGLDETGEPSFLPVPGALLLVPGGTFASPWVAGRMGAAEEMVTGGREAPEPIRTPIVALR</sequence>
<keyword evidence="2" id="KW-0472">Membrane</keyword>
<comment type="caution">
    <text evidence="3">The sequence shown here is derived from an EMBL/GenBank/DDBJ whole genome shotgun (WGS) entry which is preliminary data.</text>
</comment>
<dbReference type="Gene3D" id="2.130.10.10">
    <property type="entry name" value="YVTN repeat-like/Quinoprotein amine dehydrogenase"/>
    <property type="match status" value="1"/>
</dbReference>
<feature type="region of interest" description="Disordered" evidence="1">
    <location>
        <begin position="496"/>
        <end position="522"/>
    </location>
</feature>
<feature type="transmembrane region" description="Helical" evidence="2">
    <location>
        <begin position="177"/>
        <end position="196"/>
    </location>
</feature>
<dbReference type="Proteomes" id="UP000467124">
    <property type="component" value="Unassembled WGS sequence"/>
</dbReference>
<evidence type="ECO:0000256" key="1">
    <source>
        <dbReference type="SAM" id="MobiDB-lite"/>
    </source>
</evidence>
<dbReference type="AlphaFoldDB" id="A0A7K2IP07"/>
<feature type="region of interest" description="Disordered" evidence="1">
    <location>
        <begin position="556"/>
        <end position="583"/>
    </location>
</feature>
<keyword evidence="2" id="KW-1133">Transmembrane helix</keyword>
<feature type="transmembrane region" description="Helical" evidence="2">
    <location>
        <begin position="106"/>
        <end position="126"/>
    </location>
</feature>
<evidence type="ECO:0000256" key="2">
    <source>
        <dbReference type="SAM" id="Phobius"/>
    </source>
</evidence>
<feature type="compositionally biased region" description="Basic and acidic residues" evidence="1">
    <location>
        <begin position="508"/>
        <end position="522"/>
    </location>
</feature>
<dbReference type="SUPFAM" id="SSF50998">
    <property type="entry name" value="Quinoprotein alcohol dehydrogenase-like"/>
    <property type="match status" value="1"/>
</dbReference>
<dbReference type="InterPro" id="IPR015943">
    <property type="entry name" value="WD40/YVTN_repeat-like_dom_sf"/>
</dbReference>